<dbReference type="Pfam" id="PF07166">
    <property type="entry name" value="DUF1398"/>
    <property type="match status" value="1"/>
</dbReference>
<proteinExistence type="predicted"/>
<dbReference type="Proteomes" id="UP000527352">
    <property type="component" value="Unassembled WGS sequence"/>
</dbReference>
<dbReference type="Gene3D" id="3.30.1810.10">
    <property type="entry name" value="YdfO-like"/>
    <property type="match status" value="1"/>
</dbReference>
<gene>
    <name evidence="1" type="ORF">HGO26_05305</name>
</gene>
<organism evidence="1 2">
    <name type="scientific">Shewanella oncorhynchi</name>
    <dbReference type="NCBI Taxonomy" id="2726434"/>
    <lineage>
        <taxon>Bacteria</taxon>
        <taxon>Pseudomonadati</taxon>
        <taxon>Pseudomonadota</taxon>
        <taxon>Gammaproteobacteria</taxon>
        <taxon>Alteromonadales</taxon>
        <taxon>Shewanellaceae</taxon>
        <taxon>Shewanella</taxon>
    </lineage>
</organism>
<dbReference type="EMBL" id="JABAEB010000003">
    <property type="protein sequence ID" value="NLQ22296.1"/>
    <property type="molecule type" value="Genomic_DNA"/>
</dbReference>
<dbReference type="RefSeq" id="WP_168823739.1">
    <property type="nucleotide sequence ID" value="NZ_CP180478.1"/>
</dbReference>
<keyword evidence="2" id="KW-1185">Reference proteome</keyword>
<dbReference type="SUPFAM" id="SSF160419">
    <property type="entry name" value="YdfO-like"/>
    <property type="match status" value="1"/>
</dbReference>
<name>A0ABX1KJD6_9GAMM</name>
<reference evidence="1 2" key="1">
    <citation type="submission" date="2020-04" db="EMBL/GenBank/DDBJ databases">
        <title>The first description of lens atrophy caused by putative novel Shewanella sp. that is a new emerging pathogen for cultured rainbow trout?</title>
        <authorList>
            <person name="Saticioglu I.B."/>
            <person name="Duman M."/>
            <person name="Altun S."/>
        </authorList>
    </citation>
    <scope>NUCLEOTIDE SEQUENCE [LARGE SCALE GENOMIC DNA]</scope>
    <source>
        <strain evidence="1 2">S-1</strain>
    </source>
</reference>
<accession>A0ABX1KJD6</accession>
<protein>
    <submittedName>
        <fullName evidence="1">DUF1398 family protein</fullName>
    </submittedName>
</protein>
<evidence type="ECO:0000313" key="1">
    <source>
        <dbReference type="EMBL" id="NLQ22296.1"/>
    </source>
</evidence>
<comment type="caution">
    <text evidence="1">The sequence shown here is derived from an EMBL/GenBank/DDBJ whole genome shotgun (WGS) entry which is preliminary data.</text>
</comment>
<sequence>MNSDKILESAQATLSGLIPFPQIVGNLIAEGVEYYYVDYALKSFTFYSAVGSTVQSPLSFEGLPLIAENFNVIELRAAILDSQQHGQNFRLFCQRAMNAGVQGYFVFLRGKRVTYFGRQGDQHTEWFSGAKPSDV</sequence>
<dbReference type="InterPro" id="IPR009833">
    <property type="entry name" value="DUF1398"/>
</dbReference>
<evidence type="ECO:0000313" key="2">
    <source>
        <dbReference type="Proteomes" id="UP000527352"/>
    </source>
</evidence>
<dbReference type="InterPro" id="IPR036696">
    <property type="entry name" value="YdfO-like_sf"/>
</dbReference>